<dbReference type="Gene3D" id="3.40.50.2000">
    <property type="entry name" value="Glycogen Phosphorylase B"/>
    <property type="match status" value="1"/>
</dbReference>
<evidence type="ECO:0000313" key="2">
    <source>
        <dbReference type="EMBL" id="KAG6419851.1"/>
    </source>
</evidence>
<evidence type="ECO:0000256" key="1">
    <source>
        <dbReference type="ARBA" id="ARBA00009995"/>
    </source>
</evidence>
<reference evidence="2" key="2">
    <citation type="submission" date="2020-08" db="EMBL/GenBank/DDBJ databases">
        <title>Plant Genome Project.</title>
        <authorList>
            <person name="Zhang R.-G."/>
        </authorList>
    </citation>
    <scope>NUCLEOTIDE SEQUENCE</scope>
    <source>
        <strain evidence="2">Huo1</strain>
        <tissue evidence="2">Leaf</tissue>
    </source>
</reference>
<dbReference type="PANTHER" id="PTHR48047:SF107">
    <property type="entry name" value="UDP-GLYCOSYLTRANSFERASE 92A1-LIKE"/>
    <property type="match status" value="1"/>
</dbReference>
<dbReference type="SUPFAM" id="SSF53756">
    <property type="entry name" value="UDP-Glycosyltransferase/glycogen phosphorylase"/>
    <property type="match status" value="1"/>
</dbReference>
<dbReference type="PANTHER" id="PTHR48047">
    <property type="entry name" value="GLYCOSYLTRANSFERASE"/>
    <property type="match status" value="1"/>
</dbReference>
<name>A0A8X8XYL1_SALSN</name>
<comment type="similarity">
    <text evidence="1">Belongs to the UDP-glycosyltransferase family.</text>
</comment>
<organism evidence="2">
    <name type="scientific">Salvia splendens</name>
    <name type="common">Scarlet sage</name>
    <dbReference type="NCBI Taxonomy" id="180675"/>
    <lineage>
        <taxon>Eukaryota</taxon>
        <taxon>Viridiplantae</taxon>
        <taxon>Streptophyta</taxon>
        <taxon>Embryophyta</taxon>
        <taxon>Tracheophyta</taxon>
        <taxon>Spermatophyta</taxon>
        <taxon>Magnoliopsida</taxon>
        <taxon>eudicotyledons</taxon>
        <taxon>Gunneridae</taxon>
        <taxon>Pentapetalae</taxon>
        <taxon>asterids</taxon>
        <taxon>lamiids</taxon>
        <taxon>Lamiales</taxon>
        <taxon>Lamiaceae</taxon>
        <taxon>Nepetoideae</taxon>
        <taxon>Mentheae</taxon>
        <taxon>Salviinae</taxon>
        <taxon>Salvia</taxon>
        <taxon>Salvia subgen. Calosphace</taxon>
        <taxon>core Calosphace</taxon>
    </lineage>
</organism>
<dbReference type="GO" id="GO:0035251">
    <property type="term" value="F:UDP-glucosyltransferase activity"/>
    <property type="evidence" value="ECO:0007669"/>
    <property type="project" value="TreeGrafter"/>
</dbReference>
<dbReference type="AlphaFoldDB" id="A0A8X8XYL1"/>
<keyword evidence="3" id="KW-1185">Reference proteome</keyword>
<reference evidence="2" key="1">
    <citation type="submission" date="2018-01" db="EMBL/GenBank/DDBJ databases">
        <authorList>
            <person name="Mao J.F."/>
        </authorList>
    </citation>
    <scope>NUCLEOTIDE SEQUENCE</scope>
    <source>
        <strain evidence="2">Huo1</strain>
        <tissue evidence="2">Leaf</tissue>
    </source>
</reference>
<evidence type="ECO:0000313" key="3">
    <source>
        <dbReference type="Proteomes" id="UP000298416"/>
    </source>
</evidence>
<gene>
    <name evidence="2" type="ORF">SASPL_116363</name>
</gene>
<accession>A0A8X8XYL1</accession>
<dbReference type="Proteomes" id="UP000298416">
    <property type="component" value="Unassembled WGS sequence"/>
</dbReference>
<dbReference type="EMBL" id="PNBA02000006">
    <property type="protein sequence ID" value="KAG6419851.1"/>
    <property type="molecule type" value="Genomic_DNA"/>
</dbReference>
<comment type="caution">
    <text evidence="2">The sequence shown here is derived from an EMBL/GenBank/DDBJ whole genome shotgun (WGS) entry which is preliminary data.</text>
</comment>
<protein>
    <submittedName>
        <fullName evidence="2">Uncharacterized protein</fullName>
    </submittedName>
</protein>
<proteinExistence type="inferred from homology"/>
<sequence>MLPFMAQGHLIPFLALANQIAFTITIATTPLNVRHLRAASTQPSPHIHFAALPFNSADHSLPPETENTDSLPHHLIIDLCHASTSLEPPFRST</sequence>